<dbReference type="EMBL" id="FNGI01000008">
    <property type="protein sequence ID" value="SDL84796.1"/>
    <property type="molecule type" value="Genomic_DNA"/>
</dbReference>
<dbReference type="Pfam" id="PF07021">
    <property type="entry name" value="MetW"/>
    <property type="match status" value="1"/>
</dbReference>
<dbReference type="Gene3D" id="3.40.50.150">
    <property type="entry name" value="Vaccinia Virus protein VP39"/>
    <property type="match status" value="1"/>
</dbReference>
<gene>
    <name evidence="1" type="ORF">SAMN05661010_02673</name>
</gene>
<sequence>MMRADLELIYAWVPNGARVLDLGCGDGTLLDALARDKGVSGYGLEIDLDGITACLEKGVNVIEQDLDQGLANFDDDACDMVIMTQALQALRRPDRMLDEMLRVAGECIITFPNFAYWRHRFYLGFKGYMPVSKSLPHAWYDTPNIHLSTFNDFERLCRDKGLVITDRAVGNGDHEGHWSSRLWPNLFGETAVFRVSRRDRVSRQANGQGGSEP</sequence>
<evidence type="ECO:0000313" key="1">
    <source>
        <dbReference type="EMBL" id="SDL84796.1"/>
    </source>
</evidence>
<organism evidence="1 2">
    <name type="scientific">Modicisalibacter muralis</name>
    <dbReference type="NCBI Taxonomy" id="119000"/>
    <lineage>
        <taxon>Bacteria</taxon>
        <taxon>Pseudomonadati</taxon>
        <taxon>Pseudomonadota</taxon>
        <taxon>Gammaproteobacteria</taxon>
        <taxon>Oceanospirillales</taxon>
        <taxon>Halomonadaceae</taxon>
        <taxon>Modicisalibacter</taxon>
    </lineage>
</organism>
<protein>
    <submittedName>
        <fullName evidence="1">Methionine biosynthesis protein MetW</fullName>
    </submittedName>
</protein>
<evidence type="ECO:0000313" key="2">
    <source>
        <dbReference type="Proteomes" id="UP000198654"/>
    </source>
</evidence>
<dbReference type="CDD" id="cd02440">
    <property type="entry name" value="AdoMet_MTases"/>
    <property type="match status" value="1"/>
</dbReference>
<proteinExistence type="predicted"/>
<dbReference type="Proteomes" id="UP000198654">
    <property type="component" value="Unassembled WGS sequence"/>
</dbReference>
<dbReference type="AlphaFoldDB" id="A0A1G9NE50"/>
<keyword evidence="2" id="KW-1185">Reference proteome</keyword>
<dbReference type="NCBIfam" id="TIGR02081">
    <property type="entry name" value="metW"/>
    <property type="match status" value="1"/>
</dbReference>
<accession>A0A1G9NE50</accession>
<dbReference type="InterPro" id="IPR010743">
    <property type="entry name" value="Methionine_synth_MetW"/>
</dbReference>
<dbReference type="STRING" id="119000.SAMN05661010_02673"/>
<name>A0A1G9NE50_9GAMM</name>
<dbReference type="InterPro" id="IPR029063">
    <property type="entry name" value="SAM-dependent_MTases_sf"/>
</dbReference>
<dbReference type="SUPFAM" id="SSF53335">
    <property type="entry name" value="S-adenosyl-L-methionine-dependent methyltransferases"/>
    <property type="match status" value="1"/>
</dbReference>
<reference evidence="1 2" key="1">
    <citation type="submission" date="2016-10" db="EMBL/GenBank/DDBJ databases">
        <authorList>
            <person name="de Groot N.N."/>
        </authorList>
    </citation>
    <scope>NUCLEOTIDE SEQUENCE [LARGE SCALE GENOMIC DNA]</scope>
    <source>
        <strain evidence="1 2">DSM 14789</strain>
    </source>
</reference>